<gene>
    <name evidence="1" type="ORF">METZ01_LOCUS372602</name>
</gene>
<dbReference type="SUPFAM" id="SSF46565">
    <property type="entry name" value="Chaperone J-domain"/>
    <property type="match status" value="1"/>
</dbReference>
<dbReference type="CDD" id="cd06257">
    <property type="entry name" value="DnaJ"/>
    <property type="match status" value="1"/>
</dbReference>
<dbReference type="InterPro" id="IPR001623">
    <property type="entry name" value="DnaJ_domain"/>
</dbReference>
<proteinExistence type="predicted"/>
<dbReference type="Gene3D" id="1.10.287.110">
    <property type="entry name" value="DnaJ domain"/>
    <property type="match status" value="1"/>
</dbReference>
<accession>A0A382TEG1</accession>
<evidence type="ECO:0008006" key="2">
    <source>
        <dbReference type="Google" id="ProtNLM"/>
    </source>
</evidence>
<dbReference type="AlphaFoldDB" id="A0A382TEG1"/>
<dbReference type="InterPro" id="IPR036869">
    <property type="entry name" value="J_dom_sf"/>
</dbReference>
<dbReference type="EMBL" id="UINC01135537">
    <property type="protein sequence ID" value="SVD19748.1"/>
    <property type="molecule type" value="Genomic_DNA"/>
</dbReference>
<sequence length="151" mass="18294">MENICDWVNCKKTAKFKAPKERDNSKNFKWLCEEHIKLFNKNWNYFDGMNQSEIESFLKADITWHRPTQKFSSSDNYFNILWNNTLSDKFKIFKAERKRNSQINNRILCSRDKDAFEIMELEIDTDWTDIQKKFKTLVKKFHPDKHSGNKQ</sequence>
<reference evidence="1" key="1">
    <citation type="submission" date="2018-05" db="EMBL/GenBank/DDBJ databases">
        <authorList>
            <person name="Lanie J.A."/>
            <person name="Ng W.-L."/>
            <person name="Kazmierczak K.M."/>
            <person name="Andrzejewski T.M."/>
            <person name="Davidsen T.M."/>
            <person name="Wayne K.J."/>
            <person name="Tettelin H."/>
            <person name="Glass J.I."/>
            <person name="Rusch D."/>
            <person name="Podicherti R."/>
            <person name="Tsui H.-C.T."/>
            <person name="Winkler M.E."/>
        </authorList>
    </citation>
    <scope>NUCLEOTIDE SEQUENCE</scope>
</reference>
<organism evidence="1">
    <name type="scientific">marine metagenome</name>
    <dbReference type="NCBI Taxonomy" id="408172"/>
    <lineage>
        <taxon>unclassified sequences</taxon>
        <taxon>metagenomes</taxon>
        <taxon>ecological metagenomes</taxon>
    </lineage>
</organism>
<name>A0A382TEG1_9ZZZZ</name>
<evidence type="ECO:0000313" key="1">
    <source>
        <dbReference type="EMBL" id="SVD19748.1"/>
    </source>
</evidence>
<feature type="non-terminal residue" evidence="1">
    <location>
        <position position="151"/>
    </location>
</feature>
<protein>
    <recommendedName>
        <fullName evidence="2">J domain-containing protein</fullName>
    </recommendedName>
</protein>